<dbReference type="Proteomes" id="UP000186601">
    <property type="component" value="Unassembled WGS sequence"/>
</dbReference>
<gene>
    <name evidence="1" type="ORF">PHLCEN_2v11555</name>
</gene>
<dbReference type="AlphaFoldDB" id="A0A2R6NKN0"/>
<accession>A0A2R6NKN0</accession>
<protein>
    <submittedName>
        <fullName evidence="1">Uncharacterized protein</fullName>
    </submittedName>
</protein>
<reference evidence="1 2" key="1">
    <citation type="submission" date="2018-02" db="EMBL/GenBank/DDBJ databases">
        <title>Genome sequence of the basidiomycete white-rot fungus Phlebia centrifuga.</title>
        <authorList>
            <person name="Granchi Z."/>
            <person name="Peng M."/>
            <person name="de Vries R.P."/>
            <person name="Hilden K."/>
            <person name="Makela M.R."/>
            <person name="Grigoriev I."/>
            <person name="Riley R."/>
        </authorList>
    </citation>
    <scope>NUCLEOTIDE SEQUENCE [LARGE SCALE GENOMIC DNA]</scope>
    <source>
        <strain evidence="1 2">FBCC195</strain>
    </source>
</reference>
<organism evidence="1 2">
    <name type="scientific">Hermanssonia centrifuga</name>
    <dbReference type="NCBI Taxonomy" id="98765"/>
    <lineage>
        <taxon>Eukaryota</taxon>
        <taxon>Fungi</taxon>
        <taxon>Dikarya</taxon>
        <taxon>Basidiomycota</taxon>
        <taxon>Agaricomycotina</taxon>
        <taxon>Agaricomycetes</taxon>
        <taxon>Polyporales</taxon>
        <taxon>Meruliaceae</taxon>
        <taxon>Hermanssonia</taxon>
    </lineage>
</organism>
<proteinExistence type="predicted"/>
<evidence type="ECO:0000313" key="2">
    <source>
        <dbReference type="Proteomes" id="UP000186601"/>
    </source>
</evidence>
<name>A0A2R6NKN0_9APHY</name>
<evidence type="ECO:0000313" key="1">
    <source>
        <dbReference type="EMBL" id="PSR72562.1"/>
    </source>
</evidence>
<keyword evidence="2" id="KW-1185">Reference proteome</keyword>
<dbReference type="EMBL" id="MLYV02001153">
    <property type="protein sequence ID" value="PSR72562.1"/>
    <property type="molecule type" value="Genomic_DNA"/>
</dbReference>
<sequence length="67" mass="7287">MDIRSVSVYNFLAVGVAFSRAPEMLLRDLEALVESPGLKPSHNPARPSNEAKIIVSLIESYCSAQVV</sequence>
<comment type="caution">
    <text evidence="1">The sequence shown here is derived from an EMBL/GenBank/DDBJ whole genome shotgun (WGS) entry which is preliminary data.</text>
</comment>